<dbReference type="EMBL" id="JAROBZ020000002">
    <property type="protein sequence ID" value="MFB3170172.1"/>
    <property type="molecule type" value="Genomic_DNA"/>
</dbReference>
<accession>A0ABV4YZ92</accession>
<proteinExistence type="inferred from homology"/>
<gene>
    <name evidence="7" type="ORF">P5G62_023990</name>
</gene>
<evidence type="ECO:0000256" key="1">
    <source>
        <dbReference type="ARBA" id="ARBA00004167"/>
    </source>
</evidence>
<evidence type="ECO:0000256" key="3">
    <source>
        <dbReference type="ARBA" id="ARBA00022692"/>
    </source>
</evidence>
<organism evidence="7 8">
    <name type="scientific">Neobacillus driksii</name>
    <dbReference type="NCBI Taxonomy" id="3035913"/>
    <lineage>
        <taxon>Bacteria</taxon>
        <taxon>Bacillati</taxon>
        <taxon>Bacillota</taxon>
        <taxon>Bacilli</taxon>
        <taxon>Bacillales</taxon>
        <taxon>Bacillaceae</taxon>
        <taxon>Neobacillus</taxon>
    </lineage>
</organism>
<keyword evidence="4 6" id="KW-1133">Transmembrane helix</keyword>
<evidence type="ECO:0000256" key="6">
    <source>
        <dbReference type="SAM" id="Phobius"/>
    </source>
</evidence>
<reference evidence="7 8" key="1">
    <citation type="submission" date="2024-05" db="EMBL/GenBank/DDBJ databases">
        <authorList>
            <person name="Venkateswaran K."/>
        </authorList>
    </citation>
    <scope>NUCLEOTIDE SEQUENCE [LARGE SCALE GENOMIC DNA]</scope>
    <source>
        <strain evidence="7 8">179-C4-2-HS</strain>
    </source>
</reference>
<evidence type="ECO:0000313" key="7">
    <source>
        <dbReference type="EMBL" id="MFB3170172.1"/>
    </source>
</evidence>
<keyword evidence="8" id="KW-1185">Reference proteome</keyword>
<comment type="caution">
    <text evidence="7">The sequence shown here is derived from an EMBL/GenBank/DDBJ whole genome shotgun (WGS) entry which is preliminary data.</text>
</comment>
<dbReference type="NCBIfam" id="TIGR01732">
    <property type="entry name" value="tiny_TM_bacill"/>
    <property type="match status" value="1"/>
</dbReference>
<dbReference type="Pfam" id="PF09680">
    <property type="entry name" value="YjcZ_2"/>
    <property type="match status" value="1"/>
</dbReference>
<keyword evidence="5 6" id="KW-0472">Membrane</keyword>
<evidence type="ECO:0000256" key="2">
    <source>
        <dbReference type="ARBA" id="ARBA00010221"/>
    </source>
</evidence>
<evidence type="ECO:0000256" key="5">
    <source>
        <dbReference type="ARBA" id="ARBA00023136"/>
    </source>
</evidence>
<comment type="similarity">
    <text evidence="2">Belongs to the SscA family.</text>
</comment>
<evidence type="ECO:0000256" key="4">
    <source>
        <dbReference type="ARBA" id="ARBA00022989"/>
    </source>
</evidence>
<feature type="transmembrane region" description="Helical" evidence="6">
    <location>
        <begin position="43"/>
        <end position="62"/>
    </location>
</feature>
<dbReference type="Proteomes" id="UP001241748">
    <property type="component" value="Unassembled WGS sequence"/>
</dbReference>
<keyword evidence="3 6" id="KW-0812">Transmembrane</keyword>
<comment type="subcellular location">
    <subcellularLocation>
        <location evidence="1">Membrane</location>
        <topology evidence="1">Single-pass membrane protein</topology>
    </subcellularLocation>
</comment>
<dbReference type="InterPro" id="IPR010070">
    <property type="entry name" value="YjcZ-like"/>
</dbReference>
<sequence length="63" mass="6904">MKGSVTMDNMIPSHTMGANVLPQPQMHYGYAAPCVQTRGCDSFIIIIVLFILLIIIGAFVFCD</sequence>
<evidence type="ECO:0000313" key="8">
    <source>
        <dbReference type="Proteomes" id="UP001241748"/>
    </source>
</evidence>
<name>A0ABV4YZ92_9BACI</name>
<dbReference type="RefSeq" id="WP_306074723.1">
    <property type="nucleotide sequence ID" value="NZ_JAROBZ020000002.1"/>
</dbReference>
<protein>
    <submittedName>
        <fullName evidence="7">YjcZ family sporulation protein</fullName>
    </submittedName>
</protein>